<dbReference type="GO" id="GO:0046872">
    <property type="term" value="F:metal ion binding"/>
    <property type="evidence" value="ECO:0007669"/>
    <property type="project" value="InterPro"/>
</dbReference>
<dbReference type="AlphaFoldDB" id="A0A3P4B2C9"/>
<sequence length="292" mass="32441">MSTPAPLVLDFDGSCLGMPGAEVVPLQDWQETARFGCSLAAFRRLRDHLDARMPASHGPVLMGSGDFHHLSWPLIERRHERGPFRVIVFDNHPDNMRYAFGIHCGSWVRRVARLPFVSHVHVIGITSGDVGWRHSWENYLRPLAAGKLSYWCMDVGVGWARMAGLGSAVRSFAGPEALMQAVLPMLAASREPAYVSIDKDVFSPDVARTNWDQGVLRESHLYAALDALAGTVIGSDITGEVSLYRYRAWWKRWLSAADGQQAPSAERLADWQAQQLALNARLIDRLGTASRP</sequence>
<name>A0A3P4B2C9_9BURK</name>
<dbReference type="RefSeq" id="WP_124078660.1">
    <property type="nucleotide sequence ID" value="NZ_UWPJ01000012.1"/>
</dbReference>
<gene>
    <name evidence="2" type="ORF">PIGHUM_01376</name>
</gene>
<keyword evidence="3" id="KW-1185">Reference proteome</keyword>
<dbReference type="InterPro" id="IPR006035">
    <property type="entry name" value="Ureohydrolase"/>
</dbReference>
<dbReference type="Gene3D" id="3.40.800.10">
    <property type="entry name" value="Ureohydrolase domain"/>
    <property type="match status" value="1"/>
</dbReference>
<reference evidence="2 3" key="1">
    <citation type="submission" date="2018-10" db="EMBL/GenBank/DDBJ databases">
        <authorList>
            <person name="Criscuolo A."/>
        </authorList>
    </citation>
    <scope>NUCLEOTIDE SEQUENCE [LARGE SCALE GENOMIC DNA]</scope>
    <source>
        <strain evidence="2">DnA1</strain>
    </source>
</reference>
<organism evidence="2 3">
    <name type="scientific">Pigmentiphaga humi</name>
    <dbReference type="NCBI Taxonomy" id="2478468"/>
    <lineage>
        <taxon>Bacteria</taxon>
        <taxon>Pseudomonadati</taxon>
        <taxon>Pseudomonadota</taxon>
        <taxon>Betaproteobacteria</taxon>
        <taxon>Burkholderiales</taxon>
        <taxon>Alcaligenaceae</taxon>
        <taxon>Pigmentiphaga</taxon>
    </lineage>
</organism>
<dbReference type="PROSITE" id="PS51409">
    <property type="entry name" value="ARGINASE_2"/>
    <property type="match status" value="1"/>
</dbReference>
<protein>
    <submittedName>
        <fullName evidence="2">Arginase family protein</fullName>
    </submittedName>
</protein>
<evidence type="ECO:0000256" key="1">
    <source>
        <dbReference type="PROSITE-ProRule" id="PRU00742"/>
    </source>
</evidence>
<dbReference type="OrthoDB" id="8770139at2"/>
<dbReference type="GO" id="GO:0016813">
    <property type="term" value="F:hydrolase activity, acting on carbon-nitrogen (but not peptide) bonds, in linear amidines"/>
    <property type="evidence" value="ECO:0007669"/>
    <property type="project" value="UniProtKB-ARBA"/>
</dbReference>
<proteinExistence type="inferred from homology"/>
<evidence type="ECO:0000313" key="3">
    <source>
        <dbReference type="Proteomes" id="UP000277294"/>
    </source>
</evidence>
<dbReference type="Pfam" id="PF00491">
    <property type="entry name" value="Arginase"/>
    <property type="match status" value="1"/>
</dbReference>
<comment type="similarity">
    <text evidence="1">Belongs to the arginase family.</text>
</comment>
<dbReference type="SUPFAM" id="SSF52768">
    <property type="entry name" value="Arginase/deacetylase"/>
    <property type="match status" value="1"/>
</dbReference>
<dbReference type="EMBL" id="UWPJ01000012">
    <property type="protein sequence ID" value="VCU69315.1"/>
    <property type="molecule type" value="Genomic_DNA"/>
</dbReference>
<accession>A0A3P4B2C9</accession>
<dbReference type="InterPro" id="IPR023696">
    <property type="entry name" value="Ureohydrolase_dom_sf"/>
</dbReference>
<evidence type="ECO:0000313" key="2">
    <source>
        <dbReference type="EMBL" id="VCU69315.1"/>
    </source>
</evidence>
<dbReference type="Proteomes" id="UP000277294">
    <property type="component" value="Unassembled WGS sequence"/>
</dbReference>